<dbReference type="RefSeq" id="WP_145911467.1">
    <property type="nucleotide sequence ID" value="NZ_BAAAMZ010000022.1"/>
</dbReference>
<dbReference type="AlphaFoldDB" id="A0A561SA36"/>
<dbReference type="OrthoDB" id="9836048at2"/>
<evidence type="ECO:0000256" key="1">
    <source>
        <dbReference type="SAM" id="MobiDB-lite"/>
    </source>
</evidence>
<evidence type="ECO:0000313" key="3">
    <source>
        <dbReference type="Proteomes" id="UP000317940"/>
    </source>
</evidence>
<keyword evidence="3" id="KW-1185">Reference proteome</keyword>
<name>A0A561SA36_9ACTN</name>
<protein>
    <submittedName>
        <fullName evidence="2">Uncharacterized protein</fullName>
    </submittedName>
</protein>
<feature type="compositionally biased region" description="Polar residues" evidence="1">
    <location>
        <begin position="97"/>
        <end position="106"/>
    </location>
</feature>
<feature type="region of interest" description="Disordered" evidence="1">
    <location>
        <begin position="256"/>
        <end position="289"/>
    </location>
</feature>
<dbReference type="Proteomes" id="UP000317940">
    <property type="component" value="Unassembled WGS sequence"/>
</dbReference>
<feature type="compositionally biased region" description="Low complexity" evidence="1">
    <location>
        <begin position="271"/>
        <end position="283"/>
    </location>
</feature>
<proteinExistence type="predicted"/>
<organism evidence="2 3">
    <name type="scientific">Kitasatospora viridis</name>
    <dbReference type="NCBI Taxonomy" id="281105"/>
    <lineage>
        <taxon>Bacteria</taxon>
        <taxon>Bacillati</taxon>
        <taxon>Actinomycetota</taxon>
        <taxon>Actinomycetes</taxon>
        <taxon>Kitasatosporales</taxon>
        <taxon>Streptomycetaceae</taxon>
        <taxon>Kitasatospora</taxon>
    </lineage>
</organism>
<evidence type="ECO:0000313" key="2">
    <source>
        <dbReference type="EMBL" id="TWF71665.1"/>
    </source>
</evidence>
<feature type="region of interest" description="Disordered" evidence="1">
    <location>
        <begin position="91"/>
        <end position="111"/>
    </location>
</feature>
<accession>A0A561SA36</accession>
<reference evidence="2 3" key="1">
    <citation type="submission" date="2019-06" db="EMBL/GenBank/DDBJ databases">
        <title>Sequencing the genomes of 1000 actinobacteria strains.</title>
        <authorList>
            <person name="Klenk H.-P."/>
        </authorList>
    </citation>
    <scope>NUCLEOTIDE SEQUENCE [LARGE SCALE GENOMIC DNA]</scope>
    <source>
        <strain evidence="2 3">DSM 44826</strain>
    </source>
</reference>
<dbReference type="EMBL" id="VIWT01000008">
    <property type="protein sequence ID" value="TWF71665.1"/>
    <property type="molecule type" value="Genomic_DNA"/>
</dbReference>
<gene>
    <name evidence="2" type="ORF">FHX73_1836</name>
</gene>
<comment type="caution">
    <text evidence="2">The sequence shown here is derived from an EMBL/GenBank/DDBJ whole genome shotgun (WGS) entry which is preliminary data.</text>
</comment>
<sequence length="303" mass="31378">MSRPLMTAVAAQQTVLDQLRATVGQQGAVIQAQARELAAQRQQIAMIARLAGITDEIAKVADVNNPAQPWPDPASQAATETTEQAVTPATYDDVRSPGQTPGSTSGVPAAATDVAINPGGTLPTQPYTNLVDVTAPTVGTQPGELSPEQTRIETDVRVGDPMQPEVAFPWTISENRSNSAPPSDGEMGQGARHAALEGRFAASLRLARLRINAGLASGDDISLAASIQSDTGMTGEVIEHEIRTLDGVVKAASRVPSPEAVPRRSASTRTAPSMASAPMPLSPEGSSVDDSMLFLSASDLAGL</sequence>